<evidence type="ECO:0000313" key="3">
    <source>
        <dbReference type="Proteomes" id="UP000273675"/>
    </source>
</evidence>
<organism evidence="2 3">
    <name type="scientific">Maricaulis maris</name>
    <dbReference type="NCBI Taxonomy" id="74318"/>
    <lineage>
        <taxon>Bacteria</taxon>
        <taxon>Pseudomonadati</taxon>
        <taxon>Pseudomonadota</taxon>
        <taxon>Alphaproteobacteria</taxon>
        <taxon>Maricaulales</taxon>
        <taxon>Maricaulaceae</taxon>
        <taxon>Maricaulis</taxon>
    </lineage>
</organism>
<dbReference type="InterPro" id="IPR011322">
    <property type="entry name" value="N-reg_PII-like_a/b"/>
</dbReference>
<dbReference type="OrthoDB" id="37622at2"/>
<sequence length="109" mass="11440">MQGVCLIYTCWPNADTAGQAAARVVEEGLCACANILPGMTSVYRWQGEIETGQECVALFKTSIAGAPALRERLLALHPHDEPALLALPVDASASSASFLDWVVAHSAGS</sequence>
<reference evidence="2 3" key="1">
    <citation type="submission" date="2018-10" db="EMBL/GenBank/DDBJ databases">
        <title>Genomic Encyclopedia of Type Strains, Phase IV (KMG-IV): sequencing the most valuable type-strain genomes for metagenomic binning, comparative biology and taxonomic classification.</title>
        <authorList>
            <person name="Goeker M."/>
        </authorList>
    </citation>
    <scope>NUCLEOTIDE SEQUENCE [LARGE SCALE GENOMIC DNA]</scope>
    <source>
        <strain evidence="2 3">DSM 4734</strain>
    </source>
</reference>
<dbReference type="PANTHER" id="PTHR23419:SF8">
    <property type="entry name" value="FI09726P"/>
    <property type="match status" value="1"/>
</dbReference>
<evidence type="ECO:0000256" key="1">
    <source>
        <dbReference type="ARBA" id="ARBA00010169"/>
    </source>
</evidence>
<proteinExistence type="inferred from homology"/>
<dbReference type="GO" id="GO:0005507">
    <property type="term" value="F:copper ion binding"/>
    <property type="evidence" value="ECO:0007669"/>
    <property type="project" value="TreeGrafter"/>
</dbReference>
<gene>
    <name evidence="2" type="ORF">C7435_0530</name>
</gene>
<name>A0A495DMD7_9PROT</name>
<dbReference type="Gene3D" id="3.30.70.120">
    <property type="match status" value="1"/>
</dbReference>
<dbReference type="SUPFAM" id="SSF54913">
    <property type="entry name" value="GlnB-like"/>
    <property type="match status" value="1"/>
</dbReference>
<dbReference type="InterPro" id="IPR004323">
    <property type="entry name" value="Ion_tolerance_CutA"/>
</dbReference>
<dbReference type="Proteomes" id="UP000273675">
    <property type="component" value="Unassembled WGS sequence"/>
</dbReference>
<dbReference type="InterPro" id="IPR015867">
    <property type="entry name" value="N-reg_PII/ATP_PRibTrfase_C"/>
</dbReference>
<dbReference type="EMBL" id="RBIM01000001">
    <property type="protein sequence ID" value="RKR04086.1"/>
    <property type="molecule type" value="Genomic_DNA"/>
</dbReference>
<protein>
    <submittedName>
        <fullName evidence="2">Uncharacterized protein involved in tolerance to divalent cations</fullName>
    </submittedName>
</protein>
<dbReference type="RefSeq" id="WP_121209903.1">
    <property type="nucleotide sequence ID" value="NZ_RBIM01000001.1"/>
</dbReference>
<dbReference type="Pfam" id="PF03091">
    <property type="entry name" value="CutA1"/>
    <property type="match status" value="1"/>
</dbReference>
<accession>A0A495DMD7</accession>
<comment type="caution">
    <text evidence="2">The sequence shown here is derived from an EMBL/GenBank/DDBJ whole genome shotgun (WGS) entry which is preliminary data.</text>
</comment>
<dbReference type="PANTHER" id="PTHR23419">
    <property type="entry name" value="DIVALENT CATION TOLERANCE CUTA-RELATED"/>
    <property type="match status" value="1"/>
</dbReference>
<dbReference type="AlphaFoldDB" id="A0A495DMD7"/>
<comment type="similarity">
    <text evidence="1">Belongs to the CutA family.</text>
</comment>
<dbReference type="GO" id="GO:0010038">
    <property type="term" value="P:response to metal ion"/>
    <property type="evidence" value="ECO:0007669"/>
    <property type="project" value="InterPro"/>
</dbReference>
<evidence type="ECO:0000313" key="2">
    <source>
        <dbReference type="EMBL" id="RKR04086.1"/>
    </source>
</evidence>